<accession>A0ABM7P136</accession>
<organism evidence="1 2">
    <name type="scientific">Prevotella herbatica</name>
    <dbReference type="NCBI Taxonomy" id="2801997"/>
    <lineage>
        <taxon>Bacteria</taxon>
        <taxon>Pseudomonadati</taxon>
        <taxon>Bacteroidota</taxon>
        <taxon>Bacteroidia</taxon>
        <taxon>Bacteroidales</taxon>
        <taxon>Prevotellaceae</taxon>
        <taxon>Prevotella</taxon>
    </lineage>
</organism>
<dbReference type="Proteomes" id="UP001319045">
    <property type="component" value="Chromosome"/>
</dbReference>
<keyword evidence="2" id="KW-1185">Reference proteome</keyword>
<sequence length="356" mass="40290">MKLHIFNPGHDIALAGDNEKMTAPHAVRQMQMDLGFIPALWADKSDYVLVDNSSNAVHGNGCKSYLQNVKYIDWNDLHKIDKQKLEVLPWGWDKTIRYKLSVASEGKLDGILPNNTQLENIREISGRNWASKNLLQILLDCDNTCVGESVAVNDYNNLIDVLDNSDNGLAYQYVLKAPWSSSGRGLRYLDLQNEGINDHLEGWIKNIIRKQGLVMVEPYYNKIRDFGMEFTAHVNGEIEYLGLSVFSTSNGAYMGNILAPEDEKQELLSRYINADILIEIRNAISPMMKDKLKGIYSGPFGIDMMILNGGKIHPCVELNLRRTMGHVALDLAQKITEKRIMQMEFNAGHYSLKIKN</sequence>
<name>A0ABM7P136_9BACT</name>
<evidence type="ECO:0000313" key="1">
    <source>
        <dbReference type="EMBL" id="BCS86478.1"/>
    </source>
</evidence>
<proteinExistence type="predicted"/>
<gene>
    <name evidence="1" type="ORF">prwr041_23710</name>
</gene>
<evidence type="ECO:0000313" key="2">
    <source>
        <dbReference type="Proteomes" id="UP001319045"/>
    </source>
</evidence>
<reference evidence="1 2" key="1">
    <citation type="journal article" date="2022" name="Int. J. Syst. Evol. Microbiol.">
        <title>Prevotella herbatica sp. nov., a plant polysaccharide-decomposing anaerobic bacterium isolated from a methanogenic reactor.</title>
        <authorList>
            <person name="Uek A."/>
            <person name="Tonouchi A."/>
            <person name="Kaku N."/>
            <person name="Ueki K."/>
        </authorList>
    </citation>
    <scope>NUCLEOTIDE SEQUENCE [LARGE SCALE GENOMIC DNA]</scope>
    <source>
        <strain evidence="1 2">WR041</strain>
    </source>
</reference>
<dbReference type="EMBL" id="AP024484">
    <property type="protein sequence ID" value="BCS86478.1"/>
    <property type="molecule type" value="Genomic_DNA"/>
</dbReference>
<evidence type="ECO:0008006" key="3">
    <source>
        <dbReference type="Google" id="ProtNLM"/>
    </source>
</evidence>
<dbReference type="RefSeq" id="WP_207154067.1">
    <property type="nucleotide sequence ID" value="NZ_AP024484.1"/>
</dbReference>
<protein>
    <recommendedName>
        <fullName evidence="3">ATP-grasp domain-containing protein</fullName>
    </recommendedName>
</protein>
<dbReference type="SUPFAM" id="SSF56059">
    <property type="entry name" value="Glutathione synthetase ATP-binding domain-like"/>
    <property type="match status" value="1"/>
</dbReference>